<keyword evidence="3" id="KW-1185">Reference proteome</keyword>
<protein>
    <submittedName>
        <fullName evidence="2">Uncharacterized protein</fullName>
    </submittedName>
</protein>
<name>A0ABQ3I3D4_9BACT</name>
<feature type="transmembrane region" description="Helical" evidence="1">
    <location>
        <begin position="35"/>
        <end position="53"/>
    </location>
</feature>
<dbReference type="Proteomes" id="UP000658258">
    <property type="component" value="Unassembled WGS sequence"/>
</dbReference>
<keyword evidence="1" id="KW-0812">Transmembrane</keyword>
<gene>
    <name evidence="2" type="ORF">GCM10011340_00990</name>
</gene>
<dbReference type="RefSeq" id="WP_189628229.1">
    <property type="nucleotide sequence ID" value="NZ_BNAG01000001.1"/>
</dbReference>
<evidence type="ECO:0000256" key="1">
    <source>
        <dbReference type="SAM" id="Phobius"/>
    </source>
</evidence>
<proteinExistence type="predicted"/>
<accession>A0ABQ3I3D4</accession>
<keyword evidence="1" id="KW-0472">Membrane</keyword>
<feature type="transmembrane region" description="Helical" evidence="1">
    <location>
        <begin position="59"/>
        <end position="80"/>
    </location>
</feature>
<feature type="transmembrane region" description="Helical" evidence="1">
    <location>
        <begin position="119"/>
        <end position="136"/>
    </location>
</feature>
<reference evidence="3" key="1">
    <citation type="journal article" date="2019" name="Int. J. Syst. Evol. Microbiol.">
        <title>The Global Catalogue of Microorganisms (GCM) 10K type strain sequencing project: providing services to taxonomists for standard genome sequencing and annotation.</title>
        <authorList>
            <consortium name="The Broad Institute Genomics Platform"/>
            <consortium name="The Broad Institute Genome Sequencing Center for Infectious Disease"/>
            <person name="Wu L."/>
            <person name="Ma J."/>
        </authorList>
    </citation>
    <scope>NUCLEOTIDE SEQUENCE [LARGE SCALE GENOMIC DNA]</scope>
    <source>
        <strain evidence="3">CGMCC 1.15111</strain>
    </source>
</reference>
<keyword evidence="1" id="KW-1133">Transmembrane helix</keyword>
<feature type="transmembrane region" description="Helical" evidence="1">
    <location>
        <begin position="6"/>
        <end position="23"/>
    </location>
</feature>
<sequence>MELDYLLLGIALSLGINFGLLYTRKYKWNSDALRWSLTVILLILGFLGLLGIIENDSPNFSYFSWCLITPFIYNVFDWTFKKISIKRNKRDFYLWLQGSNEIDDTIDGKNPHVNSIDKLFSLILLIIIISLPLMGMT</sequence>
<dbReference type="EMBL" id="BNAG01000001">
    <property type="protein sequence ID" value="GHE50805.1"/>
    <property type="molecule type" value="Genomic_DNA"/>
</dbReference>
<evidence type="ECO:0000313" key="2">
    <source>
        <dbReference type="EMBL" id="GHE50805.1"/>
    </source>
</evidence>
<comment type="caution">
    <text evidence="2">The sequence shown here is derived from an EMBL/GenBank/DDBJ whole genome shotgun (WGS) entry which is preliminary data.</text>
</comment>
<evidence type="ECO:0000313" key="3">
    <source>
        <dbReference type="Proteomes" id="UP000658258"/>
    </source>
</evidence>
<organism evidence="2 3">
    <name type="scientific">Roseivirga thermotolerans</name>
    <dbReference type="NCBI Taxonomy" id="1758176"/>
    <lineage>
        <taxon>Bacteria</taxon>
        <taxon>Pseudomonadati</taxon>
        <taxon>Bacteroidota</taxon>
        <taxon>Cytophagia</taxon>
        <taxon>Cytophagales</taxon>
        <taxon>Roseivirgaceae</taxon>
        <taxon>Roseivirga</taxon>
    </lineage>
</organism>